<proteinExistence type="predicted"/>
<dbReference type="STRING" id="1081109.A0A166V6E5"/>
<protein>
    <recommendedName>
        <fullName evidence="5">Apolipoprotein/apolipophorin</fullName>
    </recommendedName>
</protein>
<dbReference type="EMBL" id="AZGY01000001">
    <property type="protein sequence ID" value="OAA33318.1"/>
    <property type="molecule type" value="Genomic_DNA"/>
</dbReference>
<evidence type="ECO:0000256" key="2">
    <source>
        <dbReference type="SAM" id="MobiDB-lite"/>
    </source>
</evidence>
<reference evidence="3" key="1">
    <citation type="journal article" date="2016" name="Genome Biol. Evol.">
        <title>Divergent and convergent evolution of fungal pathogenicity.</title>
        <authorList>
            <person name="Shang Y."/>
            <person name="Xiao G."/>
            <person name="Zheng P."/>
            <person name="Cen K."/>
            <person name="Zhan S."/>
            <person name="Wang C."/>
        </authorList>
    </citation>
    <scope>NUCLEOTIDE SEQUENCE [LARGE SCALE GENOMIC DNA]</scope>
    <source>
        <strain evidence="3">RCEF 2490</strain>
    </source>
</reference>
<dbReference type="Proteomes" id="UP000078544">
    <property type="component" value="Unassembled WGS sequence"/>
</dbReference>
<accession>A0A166V6E5</accession>
<evidence type="ECO:0008006" key="5">
    <source>
        <dbReference type="Google" id="ProtNLM"/>
    </source>
</evidence>
<evidence type="ECO:0000256" key="1">
    <source>
        <dbReference type="SAM" id="Coils"/>
    </source>
</evidence>
<dbReference type="OrthoDB" id="3883941at2759"/>
<gene>
    <name evidence="3" type="ORF">AAL_00783</name>
</gene>
<comment type="caution">
    <text evidence="3">The sequence shown here is derived from an EMBL/GenBank/DDBJ whole genome shotgun (WGS) entry which is preliminary data.</text>
</comment>
<keyword evidence="1" id="KW-0175">Coiled coil</keyword>
<feature type="region of interest" description="Disordered" evidence="2">
    <location>
        <begin position="23"/>
        <end position="44"/>
    </location>
</feature>
<evidence type="ECO:0000313" key="4">
    <source>
        <dbReference type="Proteomes" id="UP000078544"/>
    </source>
</evidence>
<dbReference type="AlphaFoldDB" id="A0A166V6E5"/>
<feature type="coiled-coil region" evidence="1">
    <location>
        <begin position="365"/>
        <end position="411"/>
    </location>
</feature>
<name>A0A166V6E5_9HYPO</name>
<keyword evidence="4" id="KW-1185">Reference proteome</keyword>
<organism evidence="3 4">
    <name type="scientific">Moelleriella libera RCEF 2490</name>
    <dbReference type="NCBI Taxonomy" id="1081109"/>
    <lineage>
        <taxon>Eukaryota</taxon>
        <taxon>Fungi</taxon>
        <taxon>Dikarya</taxon>
        <taxon>Ascomycota</taxon>
        <taxon>Pezizomycotina</taxon>
        <taxon>Sordariomycetes</taxon>
        <taxon>Hypocreomycetidae</taxon>
        <taxon>Hypocreales</taxon>
        <taxon>Clavicipitaceae</taxon>
        <taxon>Moelleriella</taxon>
    </lineage>
</organism>
<evidence type="ECO:0000313" key="3">
    <source>
        <dbReference type="EMBL" id="OAA33318.1"/>
    </source>
</evidence>
<sequence>MISSTQLGNRVILARSAPRFAARARGLPRHQPRRYQSTSVSSTSADGSNFAIGIVGGVVGAGVAYGIYSFTPAGRTASKINKAAVEASKAYEAAAKKLQGSTPSPDQAVDSIKQFAYSYAAWIPGGRGYVDAAFKDWETVREKHKEEADKIVSDTYEQLKDVSKSGLSLEAVSKATEVLADASKKIASLGGEAISEILDNHPQIKEKFGGSIDKLQQMGEQYGPEAKKQVDQTWGQVKDIFAGGVSAANLDKVRKLIEDKVQQVSKLGDEAWKKGLESAKPYLDKNPKVKELIEKNADALKQGNLKALFDKLGSAEKSGDLGDLQKYVEDAAEKAKDKTSDIGESLGLDKYLKMLPQGGDVFEKLQQLREVADKHKDEGEKLVKETFEEIKSILESKSQKAKDILDKAKKEAK</sequence>